<dbReference type="Proteomes" id="UP000002748">
    <property type="component" value="Unassembled WGS sequence"/>
</dbReference>
<dbReference type="VEuPathDB" id="FungiDB:A1Q1_00330"/>
<evidence type="ECO:0000313" key="1">
    <source>
        <dbReference type="EMBL" id="EJT50398.1"/>
    </source>
</evidence>
<dbReference type="EMBL" id="ALBS01000110">
    <property type="protein sequence ID" value="EJT50398.1"/>
    <property type="molecule type" value="Genomic_DNA"/>
</dbReference>
<dbReference type="GeneID" id="25983844"/>
<dbReference type="HOGENOM" id="CLU_790335_0_0_1"/>
<evidence type="ECO:0000313" key="2">
    <source>
        <dbReference type="Proteomes" id="UP000002748"/>
    </source>
</evidence>
<name>J5R2Q2_TRIAS</name>
<dbReference type="RefSeq" id="XP_014181454.1">
    <property type="nucleotide sequence ID" value="XM_014325979.1"/>
</dbReference>
<sequence>MAPLNLLPAVPLQHPFSGTFAYPAEDFIALAEANMKPHPTFFNADDRRRIIYCVNAFTGRARLWYFEWARRKAGDHQRPADWYSVFKEDFLEQFCIPKIKTHDWLLRQLVHETSVSSYAEMFRKTALACREDVDSQYNRLWWVYGLRGPLQAKILDVFPLLDTYAELVEAAADHERFMLAGGDAPRTGRNGMLAVVSLLLGGGDELTDAAGSAETFRDWRAGLWFEEENTGSLLTRATKPIPRQSTRRSFPERSNETAGPRYLHVAGCGVEKHSQVVLLLVAGVDRGVVLGGGGSGLLLLVATAGGKSNADGREDGAEGTAGQLANWEGSWAMGEGLQTASSSRFTAKILT</sequence>
<organism evidence="1 2">
    <name type="scientific">Trichosporon asahii var. asahii (strain ATCC 90039 / CBS 2479 / JCM 2466 / KCTC 7840 / NBRC 103889/ NCYC 2677 / UAMH 7654)</name>
    <name type="common">Yeast</name>
    <dbReference type="NCBI Taxonomy" id="1186058"/>
    <lineage>
        <taxon>Eukaryota</taxon>
        <taxon>Fungi</taxon>
        <taxon>Dikarya</taxon>
        <taxon>Basidiomycota</taxon>
        <taxon>Agaricomycotina</taxon>
        <taxon>Tremellomycetes</taxon>
        <taxon>Trichosporonales</taxon>
        <taxon>Trichosporonaceae</taxon>
        <taxon>Trichosporon</taxon>
    </lineage>
</organism>
<comment type="caution">
    <text evidence="1">The sequence shown here is derived from an EMBL/GenBank/DDBJ whole genome shotgun (WGS) entry which is preliminary data.</text>
</comment>
<reference evidence="1 2" key="1">
    <citation type="journal article" date="2012" name="Eukaryot. Cell">
        <title>Draft genome sequence of CBS 2479, the standard type strain of Trichosporon asahii.</title>
        <authorList>
            <person name="Yang R.Y."/>
            <person name="Li H.T."/>
            <person name="Zhu H."/>
            <person name="Zhou G.P."/>
            <person name="Wang M."/>
            <person name="Wang L."/>
        </authorList>
    </citation>
    <scope>NUCLEOTIDE SEQUENCE [LARGE SCALE GENOMIC DNA]</scope>
    <source>
        <strain evidence="2">ATCC 90039 / CBS 2479 / JCM 2466 / KCTC 7840 / NCYC 2677 / UAMH 7654</strain>
    </source>
</reference>
<dbReference type="KEGG" id="tasa:A1Q1_00330"/>
<accession>J5R2Q2</accession>
<proteinExistence type="predicted"/>
<evidence type="ECO:0008006" key="3">
    <source>
        <dbReference type="Google" id="ProtNLM"/>
    </source>
</evidence>
<gene>
    <name evidence="1" type="ORF">A1Q1_00330</name>
</gene>
<dbReference type="AlphaFoldDB" id="J5R2Q2"/>
<protein>
    <recommendedName>
        <fullName evidence="3">Retrotransposon gag domain-containing protein</fullName>
    </recommendedName>
</protein>